<dbReference type="RefSeq" id="XP_013928905.1">
    <property type="nucleotide sequence ID" value="XM_014073430.1"/>
</dbReference>
<dbReference type="AlphaFoldDB" id="A0A6I9YZ88"/>
<dbReference type="CTD" id="57171"/>
<name>A0A6I9YZ88_9SAUR</name>
<protein>
    <submittedName>
        <fullName evidence="2">Dolichyldiphosphatase 1</fullName>
    </submittedName>
</protein>
<sequence>MAAVGECSVPVPWKSVSLTHVEYPAGCGVSEQSPRFGILRGFSPSEALSPVDDRQIVAIKHMYYLSPLISFLGGLCFNEGVNWLIKNIIQEQRPCPGRAQKRKAPRIRWRAMGLVVQGD</sequence>
<proteinExistence type="predicted"/>
<dbReference type="Proteomes" id="UP000504617">
    <property type="component" value="Unplaced"/>
</dbReference>
<organism evidence="1 2">
    <name type="scientific">Thamnophis sirtalis</name>
    <dbReference type="NCBI Taxonomy" id="35019"/>
    <lineage>
        <taxon>Eukaryota</taxon>
        <taxon>Metazoa</taxon>
        <taxon>Chordata</taxon>
        <taxon>Craniata</taxon>
        <taxon>Vertebrata</taxon>
        <taxon>Euteleostomi</taxon>
        <taxon>Lepidosauria</taxon>
        <taxon>Squamata</taxon>
        <taxon>Bifurcata</taxon>
        <taxon>Unidentata</taxon>
        <taxon>Episquamata</taxon>
        <taxon>Toxicofera</taxon>
        <taxon>Serpentes</taxon>
        <taxon>Colubroidea</taxon>
        <taxon>Colubridae</taxon>
        <taxon>Natricinae</taxon>
        <taxon>Thamnophis</taxon>
    </lineage>
</organism>
<evidence type="ECO:0000313" key="2">
    <source>
        <dbReference type="RefSeq" id="XP_013928905.1"/>
    </source>
</evidence>
<dbReference type="KEGG" id="tsr:106554704"/>
<reference evidence="2" key="1">
    <citation type="submission" date="2025-08" db="UniProtKB">
        <authorList>
            <consortium name="RefSeq"/>
        </authorList>
    </citation>
    <scope>IDENTIFICATION</scope>
    <source>
        <tissue evidence="2">Skeletal muscle</tissue>
    </source>
</reference>
<evidence type="ECO:0000313" key="1">
    <source>
        <dbReference type="Proteomes" id="UP000504617"/>
    </source>
</evidence>
<accession>A0A6I9YZ88</accession>
<gene>
    <name evidence="2" type="primary">DOLPP1</name>
</gene>
<keyword evidence="1" id="KW-1185">Reference proteome</keyword>
<dbReference type="OrthoDB" id="302705at2759"/>
<dbReference type="GeneID" id="106554704"/>